<dbReference type="Gene3D" id="3.40.50.1820">
    <property type="entry name" value="alpha/beta hydrolase"/>
    <property type="match status" value="1"/>
</dbReference>
<protein>
    <submittedName>
        <fullName evidence="2">Hydrolase 2, exosortase A system-associated</fullName>
    </submittedName>
</protein>
<sequence>MTDLSFLDRPLIPFYLESGSGLCFSLFFPPEGGGGDVVLFVPPFGEEMNRTRPMVAMQARRLASRGIGCLMVDYRGTGDSTGEFREAEWGHWMADMIAATGWIRKQGSRLVALWGLRLGALMAAELCHAGEIDVGRLIFWQPVVDGRQMMTQFLRIRIAAQMDRGEKQESTAQIRDRLAAGELLEIAGYELNGRLSEAIESRKMHSLRPPGSVRVDWIESKPVGGEGLSRPSEKVVSAWRENGVEVVDQTFDGPPFWQLHEREMAPDIIDRTTGLFR</sequence>
<dbReference type="SUPFAM" id="SSF53474">
    <property type="entry name" value="alpha/beta-Hydrolases"/>
    <property type="match status" value="1"/>
</dbReference>
<dbReference type="Pfam" id="PF12146">
    <property type="entry name" value="Hydrolase_4"/>
    <property type="match status" value="1"/>
</dbReference>
<dbReference type="EMBL" id="DRKP01000192">
    <property type="protein sequence ID" value="HEB97818.1"/>
    <property type="molecule type" value="Genomic_DNA"/>
</dbReference>
<dbReference type="InterPro" id="IPR022742">
    <property type="entry name" value="Hydrolase_4"/>
</dbReference>
<organism evidence="2">
    <name type="scientific">Sedimenticola thiotaurini</name>
    <dbReference type="NCBI Taxonomy" id="1543721"/>
    <lineage>
        <taxon>Bacteria</taxon>
        <taxon>Pseudomonadati</taxon>
        <taxon>Pseudomonadota</taxon>
        <taxon>Gammaproteobacteria</taxon>
        <taxon>Chromatiales</taxon>
        <taxon>Sedimenticolaceae</taxon>
        <taxon>Sedimenticola</taxon>
    </lineage>
</organism>
<comment type="caution">
    <text evidence="2">The sequence shown here is derived from an EMBL/GenBank/DDBJ whole genome shotgun (WGS) entry which is preliminary data.</text>
</comment>
<proteinExistence type="predicted"/>
<evidence type="ECO:0000259" key="1">
    <source>
        <dbReference type="Pfam" id="PF12146"/>
    </source>
</evidence>
<dbReference type="InterPro" id="IPR017532">
    <property type="entry name" value="Hydrolase-2_PEP"/>
</dbReference>
<keyword evidence="2" id="KW-0378">Hydrolase</keyword>
<dbReference type="NCBIfam" id="TIGR03101">
    <property type="entry name" value="hydr2_PEP"/>
    <property type="match status" value="1"/>
</dbReference>
<evidence type="ECO:0000313" key="2">
    <source>
        <dbReference type="EMBL" id="HEB97818.1"/>
    </source>
</evidence>
<accession>A0A831W711</accession>
<name>A0A831W711_9GAMM</name>
<dbReference type="AlphaFoldDB" id="A0A831W711"/>
<dbReference type="Proteomes" id="UP000886251">
    <property type="component" value="Unassembled WGS sequence"/>
</dbReference>
<feature type="domain" description="Serine aminopeptidase S33" evidence="1">
    <location>
        <begin position="37"/>
        <end position="156"/>
    </location>
</feature>
<dbReference type="GO" id="GO:0016787">
    <property type="term" value="F:hydrolase activity"/>
    <property type="evidence" value="ECO:0007669"/>
    <property type="project" value="UniProtKB-KW"/>
</dbReference>
<dbReference type="InterPro" id="IPR029058">
    <property type="entry name" value="AB_hydrolase_fold"/>
</dbReference>
<reference evidence="2" key="1">
    <citation type="journal article" date="2020" name="mSystems">
        <title>Genome- and Community-Level Interaction Insights into Carbon Utilization and Element Cycling Functions of Hydrothermarchaeota in Hydrothermal Sediment.</title>
        <authorList>
            <person name="Zhou Z."/>
            <person name="Liu Y."/>
            <person name="Xu W."/>
            <person name="Pan J."/>
            <person name="Luo Z.H."/>
            <person name="Li M."/>
        </authorList>
    </citation>
    <scope>NUCLEOTIDE SEQUENCE [LARGE SCALE GENOMIC DNA]</scope>
    <source>
        <strain evidence="2">HyVt-443</strain>
    </source>
</reference>
<gene>
    <name evidence="2" type="ORF">ENI96_15475</name>
</gene>